<feature type="domain" description="Polysaccharide export protein N-terminal" evidence="2">
    <location>
        <begin position="41"/>
        <end position="112"/>
    </location>
</feature>
<reference evidence="4" key="1">
    <citation type="journal article" date="2015" name="Nature">
        <title>Complex archaea that bridge the gap between prokaryotes and eukaryotes.</title>
        <authorList>
            <person name="Spang A."/>
            <person name="Saw J.H."/>
            <person name="Jorgensen S.L."/>
            <person name="Zaremba-Niedzwiedzka K."/>
            <person name="Martijn J."/>
            <person name="Lind A.E."/>
            <person name="van Eijk R."/>
            <person name="Schleper C."/>
            <person name="Guy L."/>
            <person name="Ettema T.J."/>
        </authorList>
    </citation>
    <scope>NUCLEOTIDE SEQUENCE</scope>
</reference>
<gene>
    <name evidence="4" type="ORF">LCGC14_0683230</name>
</gene>
<dbReference type="InterPro" id="IPR019554">
    <property type="entry name" value="Soluble_ligand-bd"/>
</dbReference>
<dbReference type="EMBL" id="LAZR01001391">
    <property type="protein sequence ID" value="KKN45412.1"/>
    <property type="molecule type" value="Genomic_DNA"/>
</dbReference>
<dbReference type="Gene3D" id="3.30.1950.10">
    <property type="entry name" value="wza like domain"/>
    <property type="match status" value="1"/>
</dbReference>
<proteinExistence type="predicted"/>
<dbReference type="GO" id="GO:0015159">
    <property type="term" value="F:polysaccharide transmembrane transporter activity"/>
    <property type="evidence" value="ECO:0007669"/>
    <property type="project" value="InterPro"/>
</dbReference>
<dbReference type="Gene3D" id="3.10.560.10">
    <property type="entry name" value="Outer membrane lipoprotein wza domain like"/>
    <property type="match status" value="1"/>
</dbReference>
<dbReference type="AlphaFoldDB" id="A0A0F9R7W2"/>
<protein>
    <submittedName>
        <fullName evidence="4">Uncharacterized protein</fullName>
    </submittedName>
</protein>
<sequence>MTICTLMRASLIAMLGLFVTACSGLPSSAEMPPASEREVVPYEIGVGDTVAVSVWRNPELGQSIVVRPDGFISLPLVGDVKAEGKMPEELASEISDTLGEYIRNPEVTVMVTNPMSKEFRNRIRVTGQVASPQSVAFQPGMTVLDVVLMAGGVTDFAADGRAVLHRQVEGEYQSFGLDLRAILTDGDMRTNHSLQPGDVISVPRKQLFRGEL</sequence>
<dbReference type="PANTHER" id="PTHR33619">
    <property type="entry name" value="POLYSACCHARIDE EXPORT PROTEIN GFCE-RELATED"/>
    <property type="match status" value="1"/>
</dbReference>
<feature type="domain" description="Soluble ligand binding" evidence="3">
    <location>
        <begin position="123"/>
        <end position="171"/>
    </location>
</feature>
<dbReference type="InterPro" id="IPR003715">
    <property type="entry name" value="Poly_export_N"/>
</dbReference>
<dbReference type="NCBIfam" id="TIGR03027">
    <property type="entry name" value="pepcterm_export"/>
    <property type="match status" value="1"/>
</dbReference>
<evidence type="ECO:0000256" key="1">
    <source>
        <dbReference type="ARBA" id="ARBA00022729"/>
    </source>
</evidence>
<accession>A0A0F9R7W2</accession>
<comment type="caution">
    <text evidence="4">The sequence shown here is derived from an EMBL/GenBank/DDBJ whole genome shotgun (WGS) entry which is preliminary data.</text>
</comment>
<dbReference type="PANTHER" id="PTHR33619:SF3">
    <property type="entry name" value="POLYSACCHARIDE EXPORT PROTEIN GFCE-RELATED"/>
    <property type="match status" value="1"/>
</dbReference>
<keyword evidence="1" id="KW-0732">Signal</keyword>
<organism evidence="4">
    <name type="scientific">marine sediment metagenome</name>
    <dbReference type="NCBI Taxonomy" id="412755"/>
    <lineage>
        <taxon>unclassified sequences</taxon>
        <taxon>metagenomes</taxon>
        <taxon>ecological metagenomes</taxon>
    </lineage>
</organism>
<dbReference type="InterPro" id="IPR049712">
    <property type="entry name" value="Poly_export"/>
</dbReference>
<evidence type="ECO:0000259" key="3">
    <source>
        <dbReference type="Pfam" id="PF10531"/>
    </source>
</evidence>
<evidence type="ECO:0000259" key="2">
    <source>
        <dbReference type="Pfam" id="PF02563"/>
    </source>
</evidence>
<name>A0A0F9R7W2_9ZZZZ</name>
<dbReference type="InterPro" id="IPR017477">
    <property type="entry name" value="PEP-CTERM_polysacc_export"/>
</dbReference>
<dbReference type="Pfam" id="PF02563">
    <property type="entry name" value="Poly_export"/>
    <property type="match status" value="1"/>
</dbReference>
<evidence type="ECO:0000313" key="4">
    <source>
        <dbReference type="EMBL" id="KKN45412.1"/>
    </source>
</evidence>
<dbReference type="Pfam" id="PF10531">
    <property type="entry name" value="SLBB"/>
    <property type="match status" value="1"/>
</dbReference>